<dbReference type="EMBL" id="CM047580">
    <property type="protein sequence ID" value="KAI9920778.1"/>
    <property type="molecule type" value="Genomic_DNA"/>
</dbReference>
<evidence type="ECO:0000313" key="1">
    <source>
        <dbReference type="EMBL" id="KAI9920778.1"/>
    </source>
</evidence>
<evidence type="ECO:0000313" key="2">
    <source>
        <dbReference type="Proteomes" id="UP001163321"/>
    </source>
</evidence>
<organism evidence="1 2">
    <name type="scientific">Peronosclerospora sorghi</name>
    <dbReference type="NCBI Taxonomy" id="230839"/>
    <lineage>
        <taxon>Eukaryota</taxon>
        <taxon>Sar</taxon>
        <taxon>Stramenopiles</taxon>
        <taxon>Oomycota</taxon>
        <taxon>Peronosporomycetes</taxon>
        <taxon>Peronosporales</taxon>
        <taxon>Peronosporaceae</taxon>
        <taxon>Peronosclerospora</taxon>
    </lineage>
</organism>
<accession>A0ACC0WSB4</accession>
<protein>
    <submittedName>
        <fullName evidence="1">Uncharacterized protein</fullName>
    </submittedName>
</protein>
<gene>
    <name evidence="1" type="ORF">PsorP6_000024</name>
</gene>
<sequence length="71" mass="7695">MSSSLCAKPVLCGRIPGPEPVNLLSDVFASERFLPVDCIVGVDLLQEVLVHDPPVKPVFFQILIQAVAIPR</sequence>
<comment type="caution">
    <text evidence="1">The sequence shown here is derived from an EMBL/GenBank/DDBJ whole genome shotgun (WGS) entry which is preliminary data.</text>
</comment>
<dbReference type="Proteomes" id="UP001163321">
    <property type="component" value="Chromosome 1"/>
</dbReference>
<name>A0ACC0WSB4_9STRA</name>
<keyword evidence="2" id="KW-1185">Reference proteome</keyword>
<reference evidence="1 2" key="1">
    <citation type="journal article" date="2022" name="bioRxiv">
        <title>The genome of the oomycete Peronosclerospora sorghi, a cosmopolitan pathogen of maize and sorghum, is inflated with dispersed pseudogenes.</title>
        <authorList>
            <person name="Fletcher K."/>
            <person name="Martin F."/>
            <person name="Isakeit T."/>
            <person name="Cavanaugh K."/>
            <person name="Magill C."/>
            <person name="Michelmore R."/>
        </authorList>
    </citation>
    <scope>NUCLEOTIDE SEQUENCE [LARGE SCALE GENOMIC DNA]</scope>
    <source>
        <strain evidence="1">P6</strain>
    </source>
</reference>
<proteinExistence type="predicted"/>